<proteinExistence type="predicted"/>
<comment type="caution">
    <text evidence="2">The sequence shown here is derived from an EMBL/GenBank/DDBJ whole genome shotgun (WGS) entry which is preliminary data.</text>
</comment>
<dbReference type="Proteomes" id="UP000193218">
    <property type="component" value="Unassembled WGS sequence"/>
</dbReference>
<dbReference type="OrthoDB" id="2564900at2759"/>
<feature type="region of interest" description="Disordered" evidence="1">
    <location>
        <begin position="395"/>
        <end position="416"/>
    </location>
</feature>
<dbReference type="EMBL" id="NBSH01000004">
    <property type="protein sequence ID" value="ORX38453.1"/>
    <property type="molecule type" value="Genomic_DNA"/>
</dbReference>
<evidence type="ECO:0000256" key="1">
    <source>
        <dbReference type="SAM" id="MobiDB-lite"/>
    </source>
</evidence>
<dbReference type="GeneID" id="33559859"/>
<dbReference type="InParanoid" id="A0A1Y1UK73"/>
<dbReference type="AlphaFoldDB" id="A0A1Y1UK73"/>
<evidence type="ECO:0000313" key="2">
    <source>
        <dbReference type="EMBL" id="ORX38453.1"/>
    </source>
</evidence>
<reference evidence="2 3" key="1">
    <citation type="submission" date="2017-03" db="EMBL/GenBank/DDBJ databases">
        <title>Widespread Adenine N6-methylation of Active Genes in Fungi.</title>
        <authorList>
            <consortium name="DOE Joint Genome Institute"/>
            <person name="Mondo S.J."/>
            <person name="Dannebaum R.O."/>
            <person name="Kuo R.C."/>
            <person name="Louie K.B."/>
            <person name="Bewick A.J."/>
            <person name="Labutti K."/>
            <person name="Haridas S."/>
            <person name="Kuo A."/>
            <person name="Salamov A."/>
            <person name="Ahrendt S.R."/>
            <person name="Lau R."/>
            <person name="Bowen B.P."/>
            <person name="Lipzen A."/>
            <person name="Sullivan W."/>
            <person name="Andreopoulos W.B."/>
            <person name="Clum A."/>
            <person name="Lindquist E."/>
            <person name="Daum C."/>
            <person name="Northen T.R."/>
            <person name="Ramamoorthy G."/>
            <person name="Schmitz R.J."/>
            <person name="Gryganskyi A."/>
            <person name="Culley D."/>
            <person name="Magnuson J."/>
            <person name="James T.Y."/>
            <person name="O'Malley M.A."/>
            <person name="Stajich J.E."/>
            <person name="Spatafora J.W."/>
            <person name="Visel A."/>
            <person name="Grigoriev I.V."/>
        </authorList>
    </citation>
    <scope>NUCLEOTIDE SEQUENCE [LARGE SCALE GENOMIC DNA]</scope>
    <source>
        <strain evidence="2 3">NRRL Y-17943</strain>
    </source>
</reference>
<feature type="compositionally biased region" description="Low complexity" evidence="1">
    <location>
        <begin position="116"/>
        <end position="125"/>
    </location>
</feature>
<feature type="region of interest" description="Disordered" evidence="1">
    <location>
        <begin position="1"/>
        <end position="180"/>
    </location>
</feature>
<protein>
    <submittedName>
        <fullName evidence="2">Uncharacterized protein</fullName>
    </submittedName>
</protein>
<feature type="compositionally biased region" description="Polar residues" evidence="1">
    <location>
        <begin position="55"/>
        <end position="65"/>
    </location>
</feature>
<organism evidence="2 3">
    <name type="scientific">Kockovaella imperatae</name>
    <dbReference type="NCBI Taxonomy" id="4999"/>
    <lineage>
        <taxon>Eukaryota</taxon>
        <taxon>Fungi</taxon>
        <taxon>Dikarya</taxon>
        <taxon>Basidiomycota</taxon>
        <taxon>Agaricomycotina</taxon>
        <taxon>Tremellomycetes</taxon>
        <taxon>Tremellales</taxon>
        <taxon>Cuniculitremaceae</taxon>
        <taxon>Kockovaella</taxon>
    </lineage>
</organism>
<sequence>MFSWRKKSAPVSAPVIAYPPNLPAPPPILRSPANPTRSTSPSRIRFTSEPATPLSHASPSVTPTRQEPLPRRMAPPMLVVSDHDGSGDAVRPLDVSLSSPTAKSGGRRSSRPPSPTTSSFGSRSFQVSPPTSSTEISPLSNPQLPSNHVTTPPSAYVSTMQQRAPPPPSPYRPTADRGRQSQDLPARIINDAPELVPRPVRHSSLFASGMRMNNFGLSLDVSHATLESGALPQLNIIPATPQDLSDGFESIQLDNGQDRSCSGAVVGLEQAPILHSNPSEAAAEATGSPTIDVDLQFTPFAPLAVLPSSESTVTITLPPQNQTPVQPLESFPSLPSLVSSCSARSSYESMPTAQSTSGISSSSSASSLMSFPDVEAALGSMLASLDSDVLDMGMTAESSSRQTDKKPLNPGLGLGLDFPEPPSITAPLAHRRRAPLPPLDLQDGSSKLPYYKVNHRVAFYKTAKAAPNTPSSGIFVDDSLSASSLSSLQSAGSNSASSSRQAVYRSTESWRPAEEEPTSASSCFGLGLDGLDHVLSESSFARRRSASAPIGKTQRDSVSLASEASDEDLHTASIVSVGPMVSIGVGEARVFDTREDIISMVTEVGLAL</sequence>
<gene>
    <name evidence="2" type="ORF">BD324DRAFT_649820</name>
</gene>
<feature type="compositionally biased region" description="Pro residues" evidence="1">
    <location>
        <begin position="20"/>
        <end position="29"/>
    </location>
</feature>
<accession>A0A1Y1UK73</accession>
<evidence type="ECO:0000313" key="3">
    <source>
        <dbReference type="Proteomes" id="UP000193218"/>
    </source>
</evidence>
<keyword evidence="3" id="KW-1185">Reference proteome</keyword>
<dbReference type="RefSeq" id="XP_021872375.1">
    <property type="nucleotide sequence ID" value="XM_022018050.1"/>
</dbReference>
<feature type="compositionally biased region" description="Polar residues" evidence="1">
    <location>
        <begin position="126"/>
        <end position="162"/>
    </location>
</feature>
<name>A0A1Y1UK73_9TREE</name>